<keyword evidence="2" id="KW-0418">Kinase</keyword>
<dbReference type="Proteomes" id="UP000030661">
    <property type="component" value="Unassembled WGS sequence"/>
</dbReference>
<evidence type="ECO:0000313" key="3">
    <source>
        <dbReference type="Proteomes" id="UP000030661"/>
    </source>
</evidence>
<gene>
    <name evidence="2" type="ORF">U27_03073</name>
</gene>
<keyword evidence="1" id="KW-1133">Transmembrane helix</keyword>
<keyword evidence="1" id="KW-0472">Membrane</keyword>
<dbReference type="EMBL" id="DF820464">
    <property type="protein sequence ID" value="GAK56111.1"/>
    <property type="molecule type" value="Genomic_DNA"/>
</dbReference>
<evidence type="ECO:0000313" key="2">
    <source>
        <dbReference type="EMBL" id="GAK56111.1"/>
    </source>
</evidence>
<keyword evidence="1" id="KW-0812">Transmembrane</keyword>
<dbReference type="GO" id="GO:0016301">
    <property type="term" value="F:kinase activity"/>
    <property type="evidence" value="ECO:0007669"/>
    <property type="project" value="UniProtKB-KW"/>
</dbReference>
<keyword evidence="3" id="KW-1185">Reference proteome</keyword>
<protein>
    <submittedName>
        <fullName evidence="2">Two-component hybrid sensor and regulator histidine kinase</fullName>
    </submittedName>
</protein>
<dbReference type="HOGENOM" id="CLU_2217833_0_0_0"/>
<organism evidence="2">
    <name type="scientific">Vecturithrix granuli</name>
    <dbReference type="NCBI Taxonomy" id="1499967"/>
    <lineage>
        <taxon>Bacteria</taxon>
        <taxon>Candidatus Moduliflexota</taxon>
        <taxon>Candidatus Vecturitrichia</taxon>
        <taxon>Candidatus Vecturitrichales</taxon>
        <taxon>Candidatus Vecturitrichaceae</taxon>
        <taxon>Candidatus Vecturithrix</taxon>
    </lineage>
</organism>
<proteinExistence type="predicted"/>
<evidence type="ECO:0000256" key="1">
    <source>
        <dbReference type="SAM" id="Phobius"/>
    </source>
</evidence>
<name>A0A081BUV6_VECG1</name>
<accession>A0A081BUV6</accession>
<keyword evidence="2" id="KW-0808">Transferase</keyword>
<feature type="transmembrane region" description="Helical" evidence="1">
    <location>
        <begin position="6"/>
        <end position="27"/>
    </location>
</feature>
<sequence>MFKLSRYFSVTSFIAFLIVTILLGQLYHRAILRELIELGEGKNVALTQAFANSQWPQFAPFIVSATQLDAESIRNHSGMTKLRQAILYYKCDTWALSRAKSMLLTA</sequence>
<reference evidence="2" key="1">
    <citation type="journal article" date="2015" name="PeerJ">
        <title>First genomic representation of candidate bacterial phylum KSB3 points to enhanced environmental sensing as a trigger of wastewater bulking.</title>
        <authorList>
            <person name="Sekiguchi Y."/>
            <person name="Ohashi A."/>
            <person name="Parks D.H."/>
            <person name="Yamauchi T."/>
            <person name="Tyson G.W."/>
            <person name="Hugenholtz P."/>
        </authorList>
    </citation>
    <scope>NUCLEOTIDE SEQUENCE [LARGE SCALE GENOMIC DNA]</scope>
</reference>
<dbReference type="STRING" id="1499967.U27_03073"/>
<dbReference type="eggNOG" id="COG2205">
    <property type="taxonomic scope" value="Bacteria"/>
</dbReference>
<dbReference type="AlphaFoldDB" id="A0A081BUV6"/>